<evidence type="ECO:0000313" key="1">
    <source>
        <dbReference type="EMBL" id="MFC3636049.1"/>
    </source>
</evidence>
<reference evidence="2" key="1">
    <citation type="journal article" date="2019" name="Int. J. Syst. Evol. Microbiol.">
        <title>The Global Catalogue of Microorganisms (GCM) 10K type strain sequencing project: providing services to taxonomists for standard genome sequencing and annotation.</title>
        <authorList>
            <consortium name="The Broad Institute Genomics Platform"/>
            <consortium name="The Broad Institute Genome Sequencing Center for Infectious Disease"/>
            <person name="Wu L."/>
            <person name="Ma J."/>
        </authorList>
    </citation>
    <scope>NUCLEOTIDE SEQUENCE [LARGE SCALE GENOMIC DNA]</scope>
    <source>
        <strain evidence="2">KCTC 42282</strain>
    </source>
</reference>
<dbReference type="EMBL" id="JBHRYC010000018">
    <property type="protein sequence ID" value="MFC3636049.1"/>
    <property type="molecule type" value="Genomic_DNA"/>
</dbReference>
<accession>A0ABV7UBR7</accession>
<comment type="caution">
    <text evidence="1">The sequence shown here is derived from an EMBL/GenBank/DDBJ whole genome shotgun (WGS) entry which is preliminary data.</text>
</comment>
<dbReference type="Proteomes" id="UP001595704">
    <property type="component" value="Unassembled WGS sequence"/>
</dbReference>
<dbReference type="RefSeq" id="WP_191321189.1">
    <property type="nucleotide sequence ID" value="NZ_BNCG01000049.1"/>
</dbReference>
<name>A0ABV7UBR7_9HYPH</name>
<evidence type="ECO:0000313" key="2">
    <source>
        <dbReference type="Proteomes" id="UP001595704"/>
    </source>
</evidence>
<keyword evidence="2" id="KW-1185">Reference proteome</keyword>
<proteinExistence type="predicted"/>
<sequence>MVTSSIKRRIFRDSGLSEADGHVQFDNRWHDFERRIPEVNELAQLSDLELCTSLGLDQSLFETVVTGAIRQWRVSPSRSLIHILDGFGENTPSGPIFASVVAQSRVIFAAVKTGILPAQTLLALRGANGKPVLVSQDAQAVTVDADGATALNEIARMMRAWELRNRARAVARLIKVPRVLFRGIRSDAISDTFERERDEPYELARSRQIDRQAARLSSEPLRTVLHAPILSFSSTPGVANRFANGEGFVVAIAPEAFSVVCAWVTDKALDGKDEALGIHEREWIVRLSPDHIAAREGITISDRTYAMATNDPTGITMLRHHDHATYELEGRTVRARHRYNPSGVGGQIVFSVDRDHWEKGRRTYKKDTGFDPVPGGGREATNLIYFHQEPFSDRKRFYQTHPPTDPPP</sequence>
<gene>
    <name evidence="1" type="ORF">ACFONL_01420</name>
</gene>
<protein>
    <submittedName>
        <fullName evidence="1">Uncharacterized protein</fullName>
    </submittedName>
</protein>
<organism evidence="1 2">
    <name type="scientific">Camelimonas fluminis</name>
    <dbReference type="NCBI Taxonomy" id="1576911"/>
    <lineage>
        <taxon>Bacteria</taxon>
        <taxon>Pseudomonadati</taxon>
        <taxon>Pseudomonadota</taxon>
        <taxon>Alphaproteobacteria</taxon>
        <taxon>Hyphomicrobiales</taxon>
        <taxon>Chelatococcaceae</taxon>
        <taxon>Camelimonas</taxon>
    </lineage>
</organism>